<keyword evidence="1" id="KW-0472">Membrane</keyword>
<keyword evidence="1" id="KW-1133">Transmembrane helix</keyword>
<evidence type="ECO:0000313" key="2">
    <source>
        <dbReference type="EMBL" id="KAH8106302.1"/>
    </source>
</evidence>
<sequence>MPRTAPPRLNRFPQRLDYTLIPAPLDLSLPLVDEKSPLPAIIVTPSSPSHDREFCIAFLADPPKPSLRQRLMARIPSLPTLPSFRKRLPSQIKLPASPFRQEFEEGPNWALKTRARSTLVFAILLFIMACHLIMHELITERPHLEFSMGVDNDLLALNKVPSGRFALANKERTEADSETPALGGWFDLHAIWAPAGAVDGKRSTRFIVSDYIASDTDNNSAQLL</sequence>
<dbReference type="OrthoDB" id="3259878at2759"/>
<protein>
    <submittedName>
        <fullName evidence="2">Uncharacterized protein</fullName>
    </submittedName>
</protein>
<comment type="caution">
    <text evidence="2">The sequence shown here is derived from an EMBL/GenBank/DDBJ whole genome shotgun (WGS) entry which is preliminary data.</text>
</comment>
<proteinExistence type="predicted"/>
<keyword evidence="1" id="KW-0812">Transmembrane</keyword>
<dbReference type="EMBL" id="JAEVFJ010000003">
    <property type="protein sequence ID" value="KAH8106302.1"/>
    <property type="molecule type" value="Genomic_DNA"/>
</dbReference>
<accession>A0A8K0UXZ3</accession>
<gene>
    <name evidence="2" type="ORF">BXZ70DRAFT_1004565</name>
</gene>
<feature type="transmembrane region" description="Helical" evidence="1">
    <location>
        <begin position="119"/>
        <end position="138"/>
    </location>
</feature>
<dbReference type="Proteomes" id="UP000813824">
    <property type="component" value="Unassembled WGS sequence"/>
</dbReference>
<evidence type="ECO:0000256" key="1">
    <source>
        <dbReference type="SAM" id="Phobius"/>
    </source>
</evidence>
<keyword evidence="3" id="KW-1185">Reference proteome</keyword>
<organism evidence="2 3">
    <name type="scientific">Cristinia sonorae</name>
    <dbReference type="NCBI Taxonomy" id="1940300"/>
    <lineage>
        <taxon>Eukaryota</taxon>
        <taxon>Fungi</taxon>
        <taxon>Dikarya</taxon>
        <taxon>Basidiomycota</taxon>
        <taxon>Agaricomycotina</taxon>
        <taxon>Agaricomycetes</taxon>
        <taxon>Agaricomycetidae</taxon>
        <taxon>Agaricales</taxon>
        <taxon>Pleurotineae</taxon>
        <taxon>Stephanosporaceae</taxon>
        <taxon>Cristinia</taxon>
    </lineage>
</organism>
<evidence type="ECO:0000313" key="3">
    <source>
        <dbReference type="Proteomes" id="UP000813824"/>
    </source>
</evidence>
<reference evidence="2" key="1">
    <citation type="journal article" date="2021" name="New Phytol.">
        <title>Evolutionary innovations through gain and loss of genes in the ectomycorrhizal Boletales.</title>
        <authorList>
            <person name="Wu G."/>
            <person name="Miyauchi S."/>
            <person name="Morin E."/>
            <person name="Kuo A."/>
            <person name="Drula E."/>
            <person name="Varga T."/>
            <person name="Kohler A."/>
            <person name="Feng B."/>
            <person name="Cao Y."/>
            <person name="Lipzen A."/>
            <person name="Daum C."/>
            <person name="Hundley H."/>
            <person name="Pangilinan J."/>
            <person name="Johnson J."/>
            <person name="Barry K."/>
            <person name="LaButti K."/>
            <person name="Ng V."/>
            <person name="Ahrendt S."/>
            <person name="Min B."/>
            <person name="Choi I.G."/>
            <person name="Park H."/>
            <person name="Plett J.M."/>
            <person name="Magnuson J."/>
            <person name="Spatafora J.W."/>
            <person name="Nagy L.G."/>
            <person name="Henrissat B."/>
            <person name="Grigoriev I.V."/>
            <person name="Yang Z.L."/>
            <person name="Xu J."/>
            <person name="Martin F.M."/>
        </authorList>
    </citation>
    <scope>NUCLEOTIDE SEQUENCE</scope>
    <source>
        <strain evidence="2">KKN 215</strain>
    </source>
</reference>
<name>A0A8K0UXZ3_9AGAR</name>
<dbReference type="AlphaFoldDB" id="A0A8K0UXZ3"/>